<accession>A0A2N6VNR0</accession>
<evidence type="ECO:0000313" key="2">
    <source>
        <dbReference type="EMBL" id="MBM7817142.1"/>
    </source>
</evidence>
<dbReference type="Proteomes" id="UP000809290">
    <property type="component" value="Unassembled WGS sequence"/>
</dbReference>
<keyword evidence="1" id="KW-0472">Membrane</keyword>
<evidence type="ECO:0000256" key="1">
    <source>
        <dbReference type="SAM" id="Phobius"/>
    </source>
</evidence>
<dbReference type="Proteomes" id="UP000235598">
    <property type="component" value="Unassembled WGS sequence"/>
</dbReference>
<keyword evidence="1" id="KW-1133">Transmembrane helix</keyword>
<gene>
    <name evidence="3" type="ORF">CJ199_07245</name>
    <name evidence="2" type="ORF">JOE56_001836</name>
</gene>
<keyword evidence="5" id="KW-1185">Reference proteome</keyword>
<dbReference type="EMBL" id="PNHK01000002">
    <property type="protein sequence ID" value="PMD05785.1"/>
    <property type="molecule type" value="Genomic_DNA"/>
</dbReference>
<dbReference type="RefSeq" id="WP_102238802.1">
    <property type="nucleotide sequence ID" value="NZ_BAAAIM010000004.1"/>
</dbReference>
<feature type="transmembrane region" description="Helical" evidence="1">
    <location>
        <begin position="171"/>
        <end position="190"/>
    </location>
</feature>
<evidence type="ECO:0000313" key="4">
    <source>
        <dbReference type="Proteomes" id="UP000235598"/>
    </source>
</evidence>
<organism evidence="3 4">
    <name type="scientific">Brevibacterium paucivorans</name>
    <dbReference type="NCBI Taxonomy" id="170994"/>
    <lineage>
        <taxon>Bacteria</taxon>
        <taxon>Bacillati</taxon>
        <taxon>Actinomycetota</taxon>
        <taxon>Actinomycetes</taxon>
        <taxon>Micrococcales</taxon>
        <taxon>Brevibacteriaceae</taxon>
        <taxon>Brevibacterium</taxon>
    </lineage>
</organism>
<comment type="caution">
    <text evidence="3">The sequence shown here is derived from an EMBL/GenBank/DDBJ whole genome shotgun (WGS) entry which is preliminary data.</text>
</comment>
<reference evidence="2 5" key="2">
    <citation type="submission" date="2021-01" db="EMBL/GenBank/DDBJ databases">
        <title>Sequencing the genomes of 1000 actinobacteria strains.</title>
        <authorList>
            <person name="Klenk H.-P."/>
        </authorList>
    </citation>
    <scope>NUCLEOTIDE SEQUENCE [LARGE SCALE GENOMIC DNA]</scope>
    <source>
        <strain evidence="2 5">DSM 13657</strain>
    </source>
</reference>
<protein>
    <submittedName>
        <fullName evidence="3">Uncharacterized protein</fullName>
    </submittedName>
</protein>
<dbReference type="OrthoDB" id="4807962at2"/>
<dbReference type="EMBL" id="JAFBCP010000001">
    <property type="protein sequence ID" value="MBM7817142.1"/>
    <property type="molecule type" value="Genomic_DNA"/>
</dbReference>
<proteinExistence type="predicted"/>
<evidence type="ECO:0000313" key="3">
    <source>
        <dbReference type="EMBL" id="PMD05785.1"/>
    </source>
</evidence>
<reference evidence="3 4" key="1">
    <citation type="submission" date="2017-09" db="EMBL/GenBank/DDBJ databases">
        <title>Bacterial strain isolated from the female urinary microbiota.</title>
        <authorList>
            <person name="Thomas-White K."/>
            <person name="Kumar N."/>
            <person name="Forster S."/>
            <person name="Putonti C."/>
            <person name="Lawley T."/>
            <person name="Wolfe A.J."/>
        </authorList>
    </citation>
    <scope>NUCLEOTIDE SEQUENCE [LARGE SCALE GENOMIC DNA]</scope>
    <source>
        <strain evidence="3 4">UMB1301</strain>
    </source>
</reference>
<name>A0A2N6VNR0_9MICO</name>
<evidence type="ECO:0000313" key="5">
    <source>
        <dbReference type="Proteomes" id="UP000809290"/>
    </source>
</evidence>
<feature type="transmembrane region" description="Helical" evidence="1">
    <location>
        <begin position="144"/>
        <end position="165"/>
    </location>
</feature>
<dbReference type="AlphaFoldDB" id="A0A2N6VNR0"/>
<keyword evidence="1" id="KW-0812">Transmembrane</keyword>
<sequence length="198" mass="21010">MSRTVIVTPFGLPKQLAAACKLNNIDGYVVPVGDFSAVVQQSSSTEEGNRAASAISKLAGKHEVLLLTRADEHIDAGHYRHGKREADVPAGLALNNLPDIVEKLLLETIEPKTAEGAIDVTAMSRYEASAATMTPERAALARTALLWMVVALVGFIGIVLGALVALNINPIAWAGVVVAAVIFGFSLYRINALLARRK</sequence>